<dbReference type="KEGG" id="osu:NT6N_37380"/>
<name>A0AAT9FRY6_9BACT</name>
<sequence length="92" mass="10913">MELDLTDSPIDLKLTNPRELEEILEDPFAIRLLPDVDREDGEARYYTLGRTVQDRHLFIAFWTDGKIARIYAAREMTDSELRFYQRSYGEIK</sequence>
<protein>
    <recommendedName>
        <fullName evidence="2">BrnT family toxin</fullName>
    </recommendedName>
</protein>
<proteinExistence type="predicted"/>
<accession>A0AAT9FRY6</accession>
<dbReference type="AlphaFoldDB" id="A0AAT9FRY6"/>
<evidence type="ECO:0008006" key="2">
    <source>
        <dbReference type="Google" id="ProtNLM"/>
    </source>
</evidence>
<reference evidence="1" key="1">
    <citation type="submission" date="2024-07" db="EMBL/GenBank/DDBJ databases">
        <title>Complete genome sequence of Verrucomicrobiaceae bacterium NT6N.</title>
        <authorList>
            <person name="Huang C."/>
            <person name="Takami H."/>
            <person name="Hamasaki K."/>
        </authorList>
    </citation>
    <scope>NUCLEOTIDE SEQUENCE</scope>
    <source>
        <strain evidence="1">NT6N</strain>
    </source>
</reference>
<evidence type="ECO:0000313" key="1">
    <source>
        <dbReference type="EMBL" id="BDS08698.1"/>
    </source>
</evidence>
<dbReference type="InterPro" id="IPR007460">
    <property type="entry name" value="BrnT_toxin"/>
</dbReference>
<dbReference type="Pfam" id="PF04365">
    <property type="entry name" value="BrnT_toxin"/>
    <property type="match status" value="1"/>
</dbReference>
<organism evidence="1">
    <name type="scientific">Oceaniferula spumae</name>
    <dbReference type="NCBI Taxonomy" id="2979115"/>
    <lineage>
        <taxon>Bacteria</taxon>
        <taxon>Pseudomonadati</taxon>
        <taxon>Verrucomicrobiota</taxon>
        <taxon>Verrucomicrobiia</taxon>
        <taxon>Verrucomicrobiales</taxon>
        <taxon>Verrucomicrobiaceae</taxon>
        <taxon>Oceaniferula</taxon>
    </lineage>
</organism>
<gene>
    <name evidence="1" type="ORF">NT6N_37380</name>
</gene>
<dbReference type="EMBL" id="AP026866">
    <property type="protein sequence ID" value="BDS08698.1"/>
    <property type="molecule type" value="Genomic_DNA"/>
</dbReference>